<gene>
    <name evidence="4" type="ORF">FNF29_05174</name>
</gene>
<dbReference type="Gene3D" id="3.40.50.150">
    <property type="entry name" value="Vaccinia Virus protein VP39"/>
    <property type="match status" value="1"/>
</dbReference>
<keyword evidence="5" id="KW-1185">Reference proteome</keyword>
<dbReference type="CDD" id="cd02440">
    <property type="entry name" value="AdoMet_MTases"/>
    <property type="match status" value="1"/>
</dbReference>
<dbReference type="Proteomes" id="UP000323011">
    <property type="component" value="Unassembled WGS sequence"/>
</dbReference>
<organism evidence="4 5">
    <name type="scientific">Cafeteria roenbergensis</name>
    <name type="common">Marine flagellate</name>
    <dbReference type="NCBI Taxonomy" id="33653"/>
    <lineage>
        <taxon>Eukaryota</taxon>
        <taxon>Sar</taxon>
        <taxon>Stramenopiles</taxon>
        <taxon>Bigyra</taxon>
        <taxon>Opalozoa</taxon>
        <taxon>Bicosoecida</taxon>
        <taxon>Cafeteriaceae</taxon>
        <taxon>Cafeteria</taxon>
    </lineage>
</organism>
<keyword evidence="2" id="KW-0489">Methyltransferase</keyword>
<name>A0A5A8CD67_CAFRO</name>
<reference evidence="4 5" key="1">
    <citation type="submission" date="2019-07" db="EMBL/GenBank/DDBJ databases">
        <title>Genomes of Cafeteria roenbergensis.</title>
        <authorList>
            <person name="Fischer M.G."/>
            <person name="Hackl T."/>
            <person name="Roman M."/>
        </authorList>
    </citation>
    <scope>NUCLEOTIDE SEQUENCE [LARGE SCALE GENOMIC DNA]</scope>
    <source>
        <strain evidence="4 5">BVI</strain>
    </source>
</reference>
<evidence type="ECO:0000256" key="3">
    <source>
        <dbReference type="ARBA" id="ARBA00022679"/>
    </source>
</evidence>
<comment type="caution">
    <text evidence="4">The sequence shown here is derived from an EMBL/GenBank/DDBJ whole genome shotgun (WGS) entry which is preliminary data.</text>
</comment>
<evidence type="ECO:0000256" key="2">
    <source>
        <dbReference type="ARBA" id="ARBA00022603"/>
    </source>
</evidence>
<dbReference type="PANTHER" id="PTHR22809:SF5">
    <property type="entry name" value="TRNA N(3)-METHYLCYTIDINE METHYLTRANSFERASE METTL6"/>
    <property type="match status" value="1"/>
</dbReference>
<dbReference type="EMBL" id="VLTN01000033">
    <property type="protein sequence ID" value="KAA0150599.1"/>
    <property type="molecule type" value="Genomic_DNA"/>
</dbReference>
<dbReference type="Pfam" id="PF13489">
    <property type="entry name" value="Methyltransf_23"/>
    <property type="match status" value="1"/>
</dbReference>
<keyword evidence="3" id="KW-0808">Transferase</keyword>
<dbReference type="PANTHER" id="PTHR22809">
    <property type="entry name" value="METHYLTRANSFERASE-RELATED"/>
    <property type="match status" value="1"/>
</dbReference>
<dbReference type="InterPro" id="IPR029063">
    <property type="entry name" value="SAM-dependent_MTases_sf"/>
</dbReference>
<dbReference type="GO" id="GO:0032259">
    <property type="term" value="P:methylation"/>
    <property type="evidence" value="ECO:0007669"/>
    <property type="project" value="UniProtKB-KW"/>
</dbReference>
<evidence type="ECO:0000313" key="4">
    <source>
        <dbReference type="EMBL" id="KAA0150599.1"/>
    </source>
</evidence>
<accession>A0A5A8CD67</accession>
<dbReference type="InterPro" id="IPR026113">
    <property type="entry name" value="METTL2/6/8-like"/>
</dbReference>
<protein>
    <recommendedName>
        <fullName evidence="6">Methyltransferase-like protein</fullName>
    </recommendedName>
</protein>
<comment type="similarity">
    <text evidence="1">Belongs to the methyltransferase superfamily. METL family.</text>
</comment>
<dbReference type="GO" id="GO:0008757">
    <property type="term" value="F:S-adenosylmethionine-dependent methyltransferase activity"/>
    <property type="evidence" value="ECO:0007669"/>
    <property type="project" value="UniProtKB-ARBA"/>
</dbReference>
<evidence type="ECO:0000313" key="5">
    <source>
        <dbReference type="Proteomes" id="UP000323011"/>
    </source>
</evidence>
<proteinExistence type="inferred from homology"/>
<dbReference type="AlphaFoldDB" id="A0A5A8CD67"/>
<evidence type="ECO:0008006" key="6">
    <source>
        <dbReference type="Google" id="ProtNLM"/>
    </source>
</evidence>
<dbReference type="GO" id="GO:0008173">
    <property type="term" value="F:RNA methyltransferase activity"/>
    <property type="evidence" value="ECO:0007669"/>
    <property type="project" value="UniProtKB-ARBA"/>
</dbReference>
<dbReference type="SUPFAM" id="SSF53335">
    <property type="entry name" value="S-adenosyl-L-methionine-dependent methyltransferases"/>
    <property type="match status" value="1"/>
</dbReference>
<sequence>MEGACASLFLSWQWGLERASDRTTAAGEAGAATPERWYAAAAPSDIPSEAAAPDAWEAGRTADAKARLAEQALQPPSRAEALARRHWLTRPGSYWDQFYAANTDAFFRDRHYLGAEFRTPLALGLPAAPAPAGGLWVLDFGCGVGNAAVPLLKSHPGVRVAAFDISRRAVDILASLKRDALAGGQEWATRLVGPVAHDCTDVEATGAACSPGDGSGGVQGSLPSIASPLSAPAGARKRGGFDACLLIFVLSAVPPGVPQMRCLTAARRALRPGGRILFRDYAAMDEAQLRFHGSRRIDTLPAAASAAVPAAGGGGGGVGAGSRLYARGDGTLSYFFEPAELIRLAAAAGLEVLEMRPLLRKVRNRATGAEVRRVWLQAVLQRPADGAQLLASR</sequence>
<evidence type="ECO:0000256" key="1">
    <source>
        <dbReference type="ARBA" id="ARBA00009725"/>
    </source>
</evidence>